<dbReference type="InterPro" id="IPR011990">
    <property type="entry name" value="TPR-like_helical_dom_sf"/>
</dbReference>
<keyword evidence="4" id="KW-1267">Proteomics identification</keyword>
<evidence type="ECO:0008006" key="5">
    <source>
        <dbReference type="Google" id="ProtNLM"/>
    </source>
</evidence>
<dbReference type="Gene3D" id="1.25.40.10">
    <property type="entry name" value="Tetratricopeptide repeat domain"/>
    <property type="match status" value="1"/>
</dbReference>
<dbReference type="PANTHER" id="PTHR37381:SF1">
    <property type="entry name" value="PENTATRICOPEPTIDE REPEAT (PPR) SUPERFAMILY PROTEIN"/>
    <property type="match status" value="1"/>
</dbReference>
<evidence type="ECO:0000313" key="2">
    <source>
        <dbReference type="EnsemblPlants" id="Zm00001eb028190_P003"/>
    </source>
</evidence>
<organism evidence="2 3">
    <name type="scientific">Zea mays</name>
    <name type="common">Maize</name>
    <dbReference type="NCBI Taxonomy" id="4577"/>
    <lineage>
        <taxon>Eukaryota</taxon>
        <taxon>Viridiplantae</taxon>
        <taxon>Streptophyta</taxon>
        <taxon>Embryophyta</taxon>
        <taxon>Tracheophyta</taxon>
        <taxon>Spermatophyta</taxon>
        <taxon>Magnoliopsida</taxon>
        <taxon>Liliopsida</taxon>
        <taxon>Poales</taxon>
        <taxon>Poaceae</taxon>
        <taxon>PACMAD clade</taxon>
        <taxon>Panicoideae</taxon>
        <taxon>Andropogonodae</taxon>
        <taxon>Andropogoneae</taxon>
        <taxon>Tripsacinae</taxon>
        <taxon>Zea</taxon>
    </lineage>
</organism>
<evidence type="ECO:0000313" key="3">
    <source>
        <dbReference type="Proteomes" id="UP000007305"/>
    </source>
</evidence>
<reference evidence="2" key="3">
    <citation type="submission" date="2021-05" db="UniProtKB">
        <authorList>
            <consortium name="EnsemblPlants"/>
        </authorList>
    </citation>
    <scope>IDENTIFICATION</scope>
    <source>
        <strain evidence="2">cv. B73</strain>
    </source>
</reference>
<dbReference type="Proteomes" id="UP000007305">
    <property type="component" value="Chromosome 1"/>
</dbReference>
<protein>
    <recommendedName>
        <fullName evidence="5">Pentatricopeptide repeat (PPR) superfamily protein</fullName>
    </recommendedName>
</protein>
<sequence>MALALLSPSTPSHRILLRPIPFPSLPVARATSAGSFGLAFFCPLSRGSSSLQRTGAAGGVIDSAGEGSSEEPVAGWLSADLLRRISGAADADRVLDIVAESVEGAGAALGAPECNAIVSAAFDRGNIALALSVFEAMRSGFAGVGGWRWARPDVRTYALLVQRLAAAPRVADAIMIIDYVSRAGASSMDEVPFGIIVRCPTCMIAVAVVQPQDGTQVVSCSKCRYQYELFSGDITSIESEEVSMDISALEKALRFINMRKDGIPAAVHSIVIRSPSGTARTYRFATQNVTLPAQEGERVTISLAAPVNVYRDMGPLKVAARSQGFKPGEPMCLTNHINGQVSKLLRAPSKNKGTFFLSPYLLLPEKAVDIVAVQQKLLSQYDILQSRLKELKQFAQKEVWMLARMCQLDNKIVAVGEPSYRTRRDRVKRVRESLESTLLARIELMESYAKLCSMIEIEVEMDSDVIAAEAASSAERISEQIQQLMEIDSLEEQWRIQAEANDEAERLLSSDSSETYPAGRVMRSTVPPFNTP</sequence>
<dbReference type="Gramene" id="Zm00001eb028190_T003">
    <property type="protein sequence ID" value="Zm00001eb028190_P003"/>
    <property type="gene ID" value="Zm00001eb028190"/>
</dbReference>
<evidence type="ECO:0007829" key="4">
    <source>
        <dbReference type="PeptideAtlas" id="A0A804LQA1"/>
    </source>
</evidence>
<dbReference type="PANTHER" id="PTHR37381">
    <property type="entry name" value="PENTATRICOPEPTIDE REPEAT (PPR) SUPERFAMILY PROTEIN"/>
    <property type="match status" value="1"/>
</dbReference>
<dbReference type="AlphaFoldDB" id="A0A804LQA1"/>
<dbReference type="EnsemblPlants" id="Zm00001eb028190_T003">
    <property type="protein sequence ID" value="Zm00001eb028190_P003"/>
    <property type="gene ID" value="Zm00001eb028190"/>
</dbReference>
<keyword evidence="3" id="KW-1185">Reference proteome</keyword>
<proteinExistence type="evidence at protein level"/>
<feature type="region of interest" description="Disordered" evidence="1">
    <location>
        <begin position="503"/>
        <end position="532"/>
    </location>
</feature>
<evidence type="ECO:0000256" key="1">
    <source>
        <dbReference type="SAM" id="MobiDB-lite"/>
    </source>
</evidence>
<reference evidence="3" key="1">
    <citation type="submission" date="2015-12" db="EMBL/GenBank/DDBJ databases">
        <title>Update maize B73 reference genome by single molecule sequencing technologies.</title>
        <authorList>
            <consortium name="Maize Genome Sequencing Project"/>
            <person name="Ware D."/>
        </authorList>
    </citation>
    <scope>NUCLEOTIDE SEQUENCE [LARGE SCALE GENOMIC DNA]</scope>
    <source>
        <strain evidence="3">cv. B73</strain>
    </source>
</reference>
<name>A0A804LQA1_MAIZE</name>
<reference evidence="2" key="2">
    <citation type="submission" date="2019-07" db="EMBL/GenBank/DDBJ databases">
        <authorList>
            <person name="Seetharam A."/>
            <person name="Woodhouse M."/>
            <person name="Cannon E."/>
        </authorList>
    </citation>
    <scope>NUCLEOTIDE SEQUENCE [LARGE SCALE GENOMIC DNA]</scope>
    <source>
        <strain evidence="2">cv. B73</strain>
    </source>
</reference>
<accession>A0A804LQA1</accession>